<dbReference type="AlphaFoldDB" id="W7I5Z6"/>
<evidence type="ECO:0000313" key="4">
    <source>
        <dbReference type="Proteomes" id="UP000024837"/>
    </source>
</evidence>
<dbReference type="Gene3D" id="3.40.50.720">
    <property type="entry name" value="NAD(P)-binding Rossmann-like Domain"/>
    <property type="match status" value="1"/>
</dbReference>
<evidence type="ECO:0008006" key="5">
    <source>
        <dbReference type="Google" id="ProtNLM"/>
    </source>
</evidence>
<keyword evidence="2" id="KW-0560">Oxidoreductase</keyword>
<dbReference type="GO" id="GO:0016491">
    <property type="term" value="F:oxidoreductase activity"/>
    <property type="evidence" value="ECO:0007669"/>
    <property type="project" value="UniProtKB-KW"/>
</dbReference>
<dbReference type="OrthoDB" id="419598at2759"/>
<evidence type="ECO:0000256" key="1">
    <source>
        <dbReference type="ARBA" id="ARBA00022857"/>
    </source>
</evidence>
<name>W7I5Z6_9PEZI</name>
<evidence type="ECO:0000313" key="3">
    <source>
        <dbReference type="EMBL" id="EWC44165.1"/>
    </source>
</evidence>
<dbReference type="Gene3D" id="3.90.25.10">
    <property type="entry name" value="UDP-galactose 4-epimerase, domain 1"/>
    <property type="match status" value="1"/>
</dbReference>
<evidence type="ECO:0000256" key="2">
    <source>
        <dbReference type="ARBA" id="ARBA00023002"/>
    </source>
</evidence>
<sequence length="226" mass="25720">MLASRRVARFVPAEFEGSPSQRPLCSTGGRDRMTVLRQLEELRDNDELESTTFSCGLFMEYFTPGGWLGCGGGGWNDGTFLLDLKHRKAVLPIDADDGANAIVCLTSAVDVAHFVASALSLEEWPAELRMFGERLRLRDLLSVAERVRERNFKVKLLNEDDIDYNLSRAVSAGDWKSQCELQTMRSINYEEYDIGHRDLNALFPEIRTISFENFLRQFWRPSTSAR</sequence>
<dbReference type="PANTHER" id="PTHR47706:SF5">
    <property type="entry name" value="ISOFLAVONE REDUCTASE"/>
    <property type="match status" value="1"/>
</dbReference>
<dbReference type="HOGENOM" id="CLU_044876_4_0_1"/>
<dbReference type="EMBL" id="KI966445">
    <property type="protein sequence ID" value="EWC44165.1"/>
    <property type="molecule type" value="Genomic_DNA"/>
</dbReference>
<protein>
    <recommendedName>
        <fullName evidence="5">NmrA-like domain-containing protein</fullName>
    </recommendedName>
</protein>
<dbReference type="Proteomes" id="UP000024837">
    <property type="component" value="Unassembled WGS sequence"/>
</dbReference>
<keyword evidence="1" id="KW-0521">NADP</keyword>
<dbReference type="PANTHER" id="PTHR47706">
    <property type="entry name" value="NMRA-LIKE FAMILY PROTEIN"/>
    <property type="match status" value="1"/>
</dbReference>
<organism evidence="3 4">
    <name type="scientific">Drechslerella stenobrocha 248</name>
    <dbReference type="NCBI Taxonomy" id="1043628"/>
    <lineage>
        <taxon>Eukaryota</taxon>
        <taxon>Fungi</taxon>
        <taxon>Dikarya</taxon>
        <taxon>Ascomycota</taxon>
        <taxon>Pezizomycotina</taxon>
        <taxon>Orbiliomycetes</taxon>
        <taxon>Orbiliales</taxon>
        <taxon>Orbiliaceae</taxon>
        <taxon>Drechslerella</taxon>
    </lineage>
</organism>
<reference evidence="3 4" key="1">
    <citation type="submission" date="2013-05" db="EMBL/GenBank/DDBJ databases">
        <title>Drechslerella stenobrocha genome reveals carnivorous origination and mechanical trapping mechanism of predatory fungi.</title>
        <authorList>
            <person name="Liu X."/>
            <person name="Zhang W."/>
            <person name="Liu K."/>
        </authorList>
    </citation>
    <scope>NUCLEOTIDE SEQUENCE [LARGE SCALE GENOMIC DNA]</scope>
    <source>
        <strain evidence="3 4">248</strain>
    </source>
</reference>
<accession>W7I5Z6</accession>
<gene>
    <name evidence="3" type="ORF">DRE_06990</name>
</gene>
<keyword evidence="4" id="KW-1185">Reference proteome</keyword>
<dbReference type="InterPro" id="IPR051609">
    <property type="entry name" value="NmrA/Isoflavone_reductase-like"/>
</dbReference>
<proteinExistence type="predicted"/>